<evidence type="ECO:0000313" key="4">
    <source>
        <dbReference type="Proteomes" id="UP001177003"/>
    </source>
</evidence>
<keyword evidence="4" id="KW-1185">Reference proteome</keyword>
<dbReference type="AlphaFoldDB" id="A0AA36A107"/>
<dbReference type="InterPro" id="IPR007685">
    <property type="entry name" value="RelA_SpoT"/>
</dbReference>
<evidence type="ECO:0000256" key="1">
    <source>
        <dbReference type="SAM" id="MobiDB-lite"/>
    </source>
</evidence>
<evidence type="ECO:0000259" key="2">
    <source>
        <dbReference type="Pfam" id="PF04607"/>
    </source>
</evidence>
<evidence type="ECO:0000313" key="3">
    <source>
        <dbReference type="EMBL" id="CAI9302594.1"/>
    </source>
</evidence>
<feature type="region of interest" description="Disordered" evidence="1">
    <location>
        <begin position="91"/>
        <end position="114"/>
    </location>
</feature>
<dbReference type="Gene3D" id="3.30.460.10">
    <property type="entry name" value="Beta Polymerase, domain 2"/>
    <property type="match status" value="1"/>
</dbReference>
<dbReference type="Proteomes" id="UP001177003">
    <property type="component" value="Chromosome 9"/>
</dbReference>
<dbReference type="GO" id="GO:0015969">
    <property type="term" value="P:guanosine tetraphosphate metabolic process"/>
    <property type="evidence" value="ECO:0007669"/>
    <property type="project" value="InterPro"/>
</dbReference>
<dbReference type="PANTHER" id="PTHR21262:SF31">
    <property type="entry name" value="GTP PYROPHOSPHOKINASE"/>
    <property type="match status" value="1"/>
</dbReference>
<dbReference type="InterPro" id="IPR043519">
    <property type="entry name" value="NT_sf"/>
</dbReference>
<dbReference type="SUPFAM" id="SSF109604">
    <property type="entry name" value="HD-domain/PDEase-like"/>
    <property type="match status" value="1"/>
</dbReference>
<dbReference type="GO" id="GO:0009507">
    <property type="term" value="C:chloroplast"/>
    <property type="evidence" value="ECO:0007669"/>
    <property type="project" value="TreeGrafter"/>
</dbReference>
<gene>
    <name evidence="3" type="ORF">LSALG_LOCUS41079</name>
</gene>
<reference evidence="3" key="1">
    <citation type="submission" date="2023-04" db="EMBL/GenBank/DDBJ databases">
        <authorList>
            <person name="Vijverberg K."/>
            <person name="Xiong W."/>
            <person name="Schranz E."/>
        </authorList>
    </citation>
    <scope>NUCLEOTIDE SEQUENCE</scope>
</reference>
<accession>A0AA36A107</accession>
<sequence length="279" mass="31237">MQKQRSVFVDDPRVVLIKLADRLHNMRTIYALPSGKAKAVAQDTLVIWCSLASRLGHWALKAELEDLCFAVLQCVQPQIFQQMRSNLASLWTPSSSSSRVGKLRRLSSKSSSNPEYEASTEDVVVSMKDLLQAVIPFDLLLDRRKRIKYIQDLGSCSEVQTKPKVVRDVGIALASLVVCEEELERELFISTSYVPGMEVTLSSRLKSLYSIYSKMNRKDVSIDKVYDARALRVIVGDKSFGHQLMASLTITLSIQSQADISAWSRKLTLGSLNKNAEHA</sequence>
<proteinExistence type="predicted"/>
<dbReference type="EMBL" id="OX465085">
    <property type="protein sequence ID" value="CAI9302594.1"/>
    <property type="molecule type" value="Genomic_DNA"/>
</dbReference>
<dbReference type="Pfam" id="PF04607">
    <property type="entry name" value="RelA_SpoT"/>
    <property type="match status" value="1"/>
</dbReference>
<dbReference type="Gene3D" id="1.10.3210.10">
    <property type="entry name" value="Hypothetical protein af1432"/>
    <property type="match status" value="1"/>
</dbReference>
<dbReference type="PANTHER" id="PTHR21262">
    <property type="entry name" value="GUANOSINE-3',5'-BIS DIPHOSPHATE 3'-PYROPHOSPHOHYDROLASE"/>
    <property type="match status" value="1"/>
</dbReference>
<protein>
    <recommendedName>
        <fullName evidence="2">RelA/SpoT domain-containing protein</fullName>
    </recommendedName>
</protein>
<dbReference type="Pfam" id="PF13328">
    <property type="entry name" value="HD_4"/>
    <property type="match status" value="1"/>
</dbReference>
<name>A0AA36A107_LACSI</name>
<organism evidence="3 4">
    <name type="scientific">Lactuca saligna</name>
    <name type="common">Willowleaf lettuce</name>
    <dbReference type="NCBI Taxonomy" id="75948"/>
    <lineage>
        <taxon>Eukaryota</taxon>
        <taxon>Viridiplantae</taxon>
        <taxon>Streptophyta</taxon>
        <taxon>Embryophyta</taxon>
        <taxon>Tracheophyta</taxon>
        <taxon>Spermatophyta</taxon>
        <taxon>Magnoliopsida</taxon>
        <taxon>eudicotyledons</taxon>
        <taxon>Gunneridae</taxon>
        <taxon>Pentapetalae</taxon>
        <taxon>asterids</taxon>
        <taxon>campanulids</taxon>
        <taxon>Asterales</taxon>
        <taxon>Asteraceae</taxon>
        <taxon>Cichorioideae</taxon>
        <taxon>Cichorieae</taxon>
        <taxon>Lactucinae</taxon>
        <taxon>Lactuca</taxon>
    </lineage>
</organism>
<feature type="domain" description="RelA/SpoT" evidence="2">
    <location>
        <begin position="203"/>
        <end position="243"/>
    </location>
</feature>
<dbReference type="SUPFAM" id="SSF81301">
    <property type="entry name" value="Nucleotidyltransferase"/>
    <property type="match status" value="1"/>
</dbReference>